<dbReference type="PANTHER" id="PTHR11200:SF300">
    <property type="entry name" value="TYPE II INOSITOL 1,4,5-TRISPHOSPHATE 5-PHOSPHATASE"/>
    <property type="match status" value="1"/>
</dbReference>
<evidence type="ECO:0000313" key="3">
    <source>
        <dbReference type="Proteomes" id="UP000322225"/>
    </source>
</evidence>
<dbReference type="InterPro" id="IPR008936">
    <property type="entry name" value="Rho_GTPase_activation_prot"/>
</dbReference>
<reference evidence="2" key="1">
    <citation type="submission" date="2017-08" db="EMBL/GenBank/DDBJ databases">
        <authorList>
            <person name="Cuomo C."/>
            <person name="Billmyre B."/>
            <person name="Heitman J."/>
        </authorList>
    </citation>
    <scope>NUCLEOTIDE SEQUENCE</scope>
    <source>
        <strain evidence="2">CBS 12478</strain>
    </source>
</reference>
<feature type="compositionally biased region" description="Polar residues" evidence="1">
    <location>
        <begin position="1009"/>
        <end position="1032"/>
    </location>
</feature>
<dbReference type="GO" id="GO:0046856">
    <property type="term" value="P:phosphatidylinositol dephosphorylation"/>
    <property type="evidence" value="ECO:0007669"/>
    <property type="project" value="InterPro"/>
</dbReference>
<reference evidence="2" key="2">
    <citation type="submission" date="2024-01" db="EMBL/GenBank/DDBJ databases">
        <title>Comparative genomics of Cryptococcus and Kwoniella reveals pathogenesis evolution and contrasting modes of karyotype evolution via chromosome fusion or intercentromeric recombination.</title>
        <authorList>
            <person name="Coelho M.A."/>
            <person name="David-Palma M."/>
            <person name="Shea T."/>
            <person name="Bowers K."/>
            <person name="McGinley-Smith S."/>
            <person name="Mohammad A.W."/>
            <person name="Gnirke A."/>
            <person name="Yurkov A.M."/>
            <person name="Nowrousian M."/>
            <person name="Sun S."/>
            <person name="Cuomo C.A."/>
            <person name="Heitman J."/>
        </authorList>
    </citation>
    <scope>NUCLEOTIDE SEQUENCE</scope>
    <source>
        <strain evidence="2">CBS 12478</strain>
    </source>
</reference>
<feature type="region of interest" description="Disordered" evidence="1">
    <location>
        <begin position="989"/>
        <end position="1032"/>
    </location>
</feature>
<feature type="compositionally biased region" description="Polar residues" evidence="1">
    <location>
        <begin position="196"/>
        <end position="211"/>
    </location>
</feature>
<feature type="compositionally biased region" description="Basic and acidic residues" evidence="1">
    <location>
        <begin position="884"/>
        <end position="895"/>
    </location>
</feature>
<dbReference type="Pfam" id="PF21310">
    <property type="entry name" value="OCRL-like_ASH"/>
    <property type="match status" value="1"/>
</dbReference>
<feature type="region of interest" description="Disordered" evidence="1">
    <location>
        <begin position="185"/>
        <end position="211"/>
    </location>
</feature>
<protein>
    <submittedName>
        <fullName evidence="2">Uncharacterized protein</fullName>
    </submittedName>
</protein>
<dbReference type="OrthoDB" id="7862313at2759"/>
<dbReference type="EMBL" id="CP144063">
    <property type="protein sequence ID" value="WWD22238.1"/>
    <property type="molecule type" value="Genomic_DNA"/>
</dbReference>
<dbReference type="Gene3D" id="2.60.40.10">
    <property type="entry name" value="Immunoglobulins"/>
    <property type="match status" value="1"/>
</dbReference>
<dbReference type="Gene3D" id="3.60.10.10">
    <property type="entry name" value="Endonuclease/exonuclease/phosphatase"/>
    <property type="match status" value="1"/>
</dbReference>
<keyword evidence="3" id="KW-1185">Reference proteome</keyword>
<evidence type="ECO:0000256" key="1">
    <source>
        <dbReference type="SAM" id="MobiDB-lite"/>
    </source>
</evidence>
<feature type="compositionally biased region" description="Acidic residues" evidence="1">
    <location>
        <begin position="186"/>
        <end position="195"/>
    </location>
</feature>
<dbReference type="RefSeq" id="XP_031863763.1">
    <property type="nucleotide sequence ID" value="XM_032002206.1"/>
</dbReference>
<dbReference type="Gene3D" id="1.10.555.10">
    <property type="entry name" value="Rho GTPase activation protein"/>
    <property type="match status" value="1"/>
</dbReference>
<dbReference type="GO" id="GO:0004439">
    <property type="term" value="F:phosphatidylinositol-4,5-bisphosphate 5-phosphatase activity"/>
    <property type="evidence" value="ECO:0007669"/>
    <property type="project" value="TreeGrafter"/>
</dbReference>
<dbReference type="GeneID" id="43586316"/>
<name>A0A5M6CBN2_9TREE</name>
<gene>
    <name evidence="2" type="ORF">CI109_106729</name>
</gene>
<organism evidence="2 3">
    <name type="scientific">Kwoniella shandongensis</name>
    <dbReference type="NCBI Taxonomy" id="1734106"/>
    <lineage>
        <taxon>Eukaryota</taxon>
        <taxon>Fungi</taxon>
        <taxon>Dikarya</taxon>
        <taxon>Basidiomycota</taxon>
        <taxon>Agaricomycotina</taxon>
        <taxon>Tremellomycetes</taxon>
        <taxon>Tremellales</taxon>
        <taxon>Cryptococcaceae</taxon>
        <taxon>Kwoniella</taxon>
    </lineage>
</organism>
<dbReference type="InterPro" id="IPR036691">
    <property type="entry name" value="Endo/exonu/phosph_ase_sf"/>
</dbReference>
<dbReference type="Proteomes" id="UP000322225">
    <property type="component" value="Chromosome 13"/>
</dbReference>
<feature type="region of interest" description="Disordered" evidence="1">
    <location>
        <begin position="927"/>
        <end position="955"/>
    </location>
</feature>
<dbReference type="KEGG" id="ksn:43586316"/>
<proteinExistence type="predicted"/>
<dbReference type="InterPro" id="IPR048869">
    <property type="entry name" value="OCRL-1_2_ASH"/>
</dbReference>
<accession>A0A5M6CBN2</accession>
<dbReference type="InterPro" id="IPR000300">
    <property type="entry name" value="IPPc"/>
</dbReference>
<dbReference type="SUPFAM" id="SSF48350">
    <property type="entry name" value="GTPase activation domain, GAP"/>
    <property type="match status" value="1"/>
</dbReference>
<dbReference type="Pfam" id="PF22669">
    <property type="entry name" value="Exo_endo_phos2"/>
    <property type="match status" value="1"/>
</dbReference>
<sequence>MSTLPVVPRRLSSRSFLGTAQPPPPPTATFDTIALFRQTERVIASQSCRVRTGYLPFVKVEALLVVSKTATGEEAAVFIVTPPTASEAANILYIVPIALGFKHRLEQTPPSPSTSFFAQSAKPHITLYISYTATNLELRISASQTAKVQKLVAELRRLNDAANSSASPRSLTHSWVGLYPVRQPQDDVDEVDDSGSPDNTTPGVLSPSDSTITLTVDTPLTALTTTSAESNTAGEEDHPDPYLPTFSRTAFLRKRLFARQDKWSTKSDIRIRIATYNVNDKIPPKGTLELASLVGGGEEDLLVFGFQEADLRGQALLISQGSDRAESWETALTDGLGARSGEFEKLVRTQYVGVMMIVFVRKTLKEHISRVETSERGIGLLGFGGNKAGVAVRLKIHDTTLCFVNAHMAAFATALERRRNDYLTLKTGLTFPRPNEDDLTPAFEEFLPENRDRLLGQEDAHALFWMGDLNYRVDLPDTDVRKLVEEKKWEEMLGKDQLRTDIASGKSFAGFSEHPITFPPSFKYVHGSKTYDTRRAPAYTDRILWSFPPTSTSPPPSLTCREYTSHEILWSDHRPVSATFSVEARVVDEGNRSIEFAGVRKDLDKLEEIYRPSLEVEGTSLEFGDVRYRQPVEREIRLRNLGKVPASFNFKAPSADKPICKPFMWPFPASAIVEPGQDITLKVVLNVDEIWAAKLTLGEDINDVLVLQITGGKDTFVTVQATFLPSVVSLPLHVLSALPLPIRQVPLADRKILARPPAPAGSNSEGPAKPARDVWRLLEYLMSTGVGVEGLWIEDTEVRDVIEYLDTGKDIPGGLDKEVASTILHLLAALPTPLLPVSHHSECLKAEDRDAAFAVLEGVPQIHTNVLIGLMSVVKLCASGNAEDKKAEETKETVEQKATSGLEVSDEADQTKIEAVLGDDDKVDVADQTDDLTQVGEPAEVVSGTKERDSLDEELGNKMEEISLDDGKKKEGLPAVGLLGDAIELGKKGDQGEISFSSPPRKDSVASAMGSSSAETAGSITSSNTTSKASIVQPAESQQDLVDKLCPAVFGRAVVENTRHQRRRFIRLLLEG</sequence>
<dbReference type="PANTHER" id="PTHR11200">
    <property type="entry name" value="INOSITOL 5-PHOSPHATASE"/>
    <property type="match status" value="1"/>
</dbReference>
<dbReference type="SMART" id="SM00128">
    <property type="entry name" value="IPPc"/>
    <property type="match status" value="1"/>
</dbReference>
<dbReference type="SUPFAM" id="SSF56219">
    <property type="entry name" value="DNase I-like"/>
    <property type="match status" value="1"/>
</dbReference>
<feature type="region of interest" description="Disordered" evidence="1">
    <location>
        <begin position="884"/>
        <end position="906"/>
    </location>
</feature>
<dbReference type="InterPro" id="IPR013783">
    <property type="entry name" value="Ig-like_fold"/>
</dbReference>
<dbReference type="InterPro" id="IPR046985">
    <property type="entry name" value="IP5"/>
</dbReference>
<evidence type="ECO:0000313" key="2">
    <source>
        <dbReference type="EMBL" id="WWD22238.1"/>
    </source>
</evidence>
<dbReference type="AlphaFoldDB" id="A0A5M6CBN2"/>
<feature type="compositionally biased region" description="Basic and acidic residues" evidence="1">
    <location>
        <begin position="945"/>
        <end position="955"/>
    </location>
</feature>